<feature type="domain" description="PDZ" evidence="7">
    <location>
        <begin position="88"/>
        <end position="156"/>
    </location>
</feature>
<dbReference type="SUPFAM" id="SSF52096">
    <property type="entry name" value="ClpP/crotonase"/>
    <property type="match status" value="1"/>
</dbReference>
<evidence type="ECO:0000313" key="9">
    <source>
        <dbReference type="Proteomes" id="UP000035268"/>
    </source>
</evidence>
<evidence type="ECO:0000256" key="3">
    <source>
        <dbReference type="ARBA" id="ARBA00022801"/>
    </source>
</evidence>
<keyword evidence="9" id="KW-1185">Reference proteome</keyword>
<keyword evidence="2 5" id="KW-0645">Protease</keyword>
<dbReference type="GO" id="GO:0007165">
    <property type="term" value="P:signal transduction"/>
    <property type="evidence" value="ECO:0007669"/>
    <property type="project" value="TreeGrafter"/>
</dbReference>
<gene>
    <name evidence="8" type="primary">ctpA</name>
    <name evidence="8" type="ORF">L21SP4_00996</name>
</gene>
<dbReference type="STRING" id="1307763.L21SP4_00996"/>
<dbReference type="SMART" id="SM00245">
    <property type="entry name" value="TSPc"/>
    <property type="match status" value="1"/>
</dbReference>
<dbReference type="InterPro" id="IPR036034">
    <property type="entry name" value="PDZ_sf"/>
</dbReference>
<accession>A0A0G3EHD8</accession>
<dbReference type="EMBL" id="CP010904">
    <property type="protein sequence ID" value="AKJ64255.1"/>
    <property type="molecule type" value="Genomic_DNA"/>
</dbReference>
<dbReference type="Gene3D" id="2.30.42.10">
    <property type="match status" value="1"/>
</dbReference>
<dbReference type="SMART" id="SM00228">
    <property type="entry name" value="PDZ"/>
    <property type="match status" value="1"/>
</dbReference>
<dbReference type="RefSeq" id="WP_052881610.1">
    <property type="nucleotide sequence ID" value="NZ_CP010904.1"/>
</dbReference>
<dbReference type="PROSITE" id="PS50106">
    <property type="entry name" value="PDZ"/>
    <property type="match status" value="1"/>
</dbReference>
<proteinExistence type="inferred from homology"/>
<dbReference type="Proteomes" id="UP000035268">
    <property type="component" value="Chromosome"/>
</dbReference>
<name>A0A0G3EHD8_9BACT</name>
<dbReference type="EC" id="3.4.21.102" evidence="8"/>
<feature type="chain" id="PRO_5005184233" evidence="6">
    <location>
        <begin position="24"/>
        <end position="412"/>
    </location>
</feature>
<dbReference type="PANTHER" id="PTHR32060">
    <property type="entry name" value="TAIL-SPECIFIC PROTEASE"/>
    <property type="match status" value="1"/>
</dbReference>
<dbReference type="Pfam" id="PF17820">
    <property type="entry name" value="PDZ_6"/>
    <property type="match status" value="1"/>
</dbReference>
<dbReference type="CDD" id="cd07560">
    <property type="entry name" value="Peptidase_S41_CPP"/>
    <property type="match status" value="1"/>
</dbReference>
<dbReference type="GO" id="GO:0006508">
    <property type="term" value="P:proteolysis"/>
    <property type="evidence" value="ECO:0007669"/>
    <property type="project" value="UniProtKB-KW"/>
</dbReference>
<evidence type="ECO:0000256" key="1">
    <source>
        <dbReference type="ARBA" id="ARBA00009179"/>
    </source>
</evidence>
<sequence length="412" mass="45297" precursor="true">MHKKRRKLFILSGLLLIGGGTSAAEDPGRSGDDRPYGPMAKFTAVLEQVRHHYVTTNELRYEELVTHALDGMLQALDPYSRYMEDDEYTRMKDDMEGRFGGVGVVISSREGMLTIVAPIEDTPAFEAGLLPGDRIVAIDGDPVEGVSLDEASSLLRGEPGTPVKLKVYRPENESHLSIEIVRDEIEVSSVKDAAMAEEGIAYVRLTQFDEPAAERLREELRTLRDEGMKALVLDLRGNPGGLLRSAVTVSELFLDRGDDVVRVRGRREEEEETYRITRRPEYPDMPMAVLINGGSASASEIVAGALQDHDRAVLIGAPSFGKGSVQSLLPLDDGSALRLTTALYYTPSNRCIHEVGLTPDIEVPMEAGTWRRIRMAHLQEAEGGEPDAPADLQMERALGVLKGILIDRGRAH</sequence>
<dbReference type="PATRIC" id="fig|1609981.3.peg.1045"/>
<dbReference type="InterPro" id="IPR005151">
    <property type="entry name" value="Tail-specific_protease"/>
</dbReference>
<dbReference type="FunFam" id="2.30.42.10:FF:000063">
    <property type="entry name" value="Peptidase, S41 family"/>
    <property type="match status" value="1"/>
</dbReference>
<evidence type="ECO:0000256" key="5">
    <source>
        <dbReference type="RuleBase" id="RU004404"/>
    </source>
</evidence>
<dbReference type="KEGG" id="vbl:L21SP4_00996"/>
<evidence type="ECO:0000313" key="8">
    <source>
        <dbReference type="EMBL" id="AKJ64255.1"/>
    </source>
</evidence>
<evidence type="ECO:0000256" key="4">
    <source>
        <dbReference type="ARBA" id="ARBA00022825"/>
    </source>
</evidence>
<evidence type="ECO:0000256" key="2">
    <source>
        <dbReference type="ARBA" id="ARBA00022670"/>
    </source>
</evidence>
<evidence type="ECO:0000256" key="6">
    <source>
        <dbReference type="SAM" id="SignalP"/>
    </source>
</evidence>
<feature type="signal peptide" evidence="6">
    <location>
        <begin position="1"/>
        <end position="23"/>
    </location>
</feature>
<dbReference type="FunFam" id="3.90.226.10:FF:000029">
    <property type="entry name" value="Peptidase, S41 family"/>
    <property type="match status" value="1"/>
</dbReference>
<dbReference type="NCBIfam" id="TIGR00225">
    <property type="entry name" value="prc"/>
    <property type="match status" value="1"/>
</dbReference>
<dbReference type="CDD" id="cd06782">
    <property type="entry name" value="cpPDZ_CPP-like"/>
    <property type="match status" value="1"/>
</dbReference>
<dbReference type="PANTHER" id="PTHR32060:SF30">
    <property type="entry name" value="CARBOXY-TERMINAL PROCESSING PROTEASE CTPA"/>
    <property type="match status" value="1"/>
</dbReference>
<protein>
    <submittedName>
        <fullName evidence="8">Carboxy-terminal processing protease CtpA</fullName>
        <ecNumber evidence="8">3.4.21.102</ecNumber>
    </submittedName>
</protein>
<organism evidence="8 9">
    <name type="scientific">Kiritimatiella glycovorans</name>
    <dbReference type="NCBI Taxonomy" id="1307763"/>
    <lineage>
        <taxon>Bacteria</taxon>
        <taxon>Pseudomonadati</taxon>
        <taxon>Kiritimatiellota</taxon>
        <taxon>Kiritimatiellia</taxon>
        <taxon>Kiritimatiellales</taxon>
        <taxon>Kiritimatiellaceae</taxon>
        <taxon>Kiritimatiella</taxon>
    </lineage>
</organism>
<dbReference type="OrthoDB" id="9812068at2"/>
<dbReference type="GO" id="GO:0030288">
    <property type="term" value="C:outer membrane-bounded periplasmic space"/>
    <property type="evidence" value="ECO:0007669"/>
    <property type="project" value="TreeGrafter"/>
</dbReference>
<dbReference type="InterPro" id="IPR029045">
    <property type="entry name" value="ClpP/crotonase-like_dom_sf"/>
</dbReference>
<reference evidence="8 9" key="2">
    <citation type="journal article" date="2016" name="ISME J.">
        <title>Characterization of the first cultured representative of Verrucomicrobia subdivision 5 indicates the proposal of a novel phylum.</title>
        <authorList>
            <person name="Spring S."/>
            <person name="Bunk B."/>
            <person name="Sproer C."/>
            <person name="Schumann P."/>
            <person name="Rohde M."/>
            <person name="Tindall B.J."/>
            <person name="Klenk H.P."/>
        </authorList>
    </citation>
    <scope>NUCLEOTIDE SEQUENCE [LARGE SCALE GENOMIC DNA]</scope>
    <source>
        <strain evidence="8 9">L21-Fru-AB</strain>
    </source>
</reference>
<evidence type="ECO:0000259" key="7">
    <source>
        <dbReference type="PROSITE" id="PS50106"/>
    </source>
</evidence>
<dbReference type="Pfam" id="PF03572">
    <property type="entry name" value="Peptidase_S41"/>
    <property type="match status" value="1"/>
</dbReference>
<dbReference type="Gene3D" id="3.90.226.10">
    <property type="entry name" value="2-enoyl-CoA Hydratase, Chain A, domain 1"/>
    <property type="match status" value="1"/>
</dbReference>
<dbReference type="AlphaFoldDB" id="A0A0G3EHD8"/>
<dbReference type="SUPFAM" id="SSF50156">
    <property type="entry name" value="PDZ domain-like"/>
    <property type="match status" value="1"/>
</dbReference>
<comment type="similarity">
    <text evidence="1 5">Belongs to the peptidase S41A family.</text>
</comment>
<keyword evidence="4 5" id="KW-0720">Serine protease</keyword>
<dbReference type="InterPro" id="IPR001478">
    <property type="entry name" value="PDZ"/>
</dbReference>
<dbReference type="InterPro" id="IPR004447">
    <property type="entry name" value="Peptidase_S41A"/>
</dbReference>
<dbReference type="Gene3D" id="3.30.750.44">
    <property type="match status" value="1"/>
</dbReference>
<keyword evidence="6" id="KW-0732">Signal</keyword>
<reference evidence="9" key="1">
    <citation type="submission" date="2015-02" db="EMBL/GenBank/DDBJ databases">
        <title>Description and complete genome sequence of the first cultured representative of the subdivision 5 of the Verrucomicrobia phylum.</title>
        <authorList>
            <person name="Spring S."/>
            <person name="Bunk B."/>
            <person name="Sproer C."/>
            <person name="Klenk H.-P."/>
        </authorList>
    </citation>
    <scope>NUCLEOTIDE SEQUENCE [LARGE SCALE GENOMIC DNA]</scope>
    <source>
        <strain evidence="9">L21-Fru-AB</strain>
    </source>
</reference>
<keyword evidence="3 5" id="KW-0378">Hydrolase</keyword>
<dbReference type="GO" id="GO:0004252">
    <property type="term" value="F:serine-type endopeptidase activity"/>
    <property type="evidence" value="ECO:0007669"/>
    <property type="project" value="UniProtKB-EC"/>
</dbReference>
<dbReference type="InterPro" id="IPR041489">
    <property type="entry name" value="PDZ_6"/>
</dbReference>